<evidence type="ECO:0000313" key="4">
    <source>
        <dbReference type="Proteomes" id="UP001499854"/>
    </source>
</evidence>
<evidence type="ECO:0000259" key="2">
    <source>
        <dbReference type="Pfam" id="PF13472"/>
    </source>
</evidence>
<dbReference type="Gene3D" id="3.40.50.1110">
    <property type="entry name" value="SGNH hydrolase"/>
    <property type="match status" value="1"/>
</dbReference>
<evidence type="ECO:0000313" key="3">
    <source>
        <dbReference type="EMBL" id="GAA1951898.1"/>
    </source>
</evidence>
<dbReference type="Proteomes" id="UP001499854">
    <property type="component" value="Unassembled WGS sequence"/>
</dbReference>
<dbReference type="RefSeq" id="WP_344655106.1">
    <property type="nucleotide sequence ID" value="NZ_BAAAQM010000001.1"/>
</dbReference>
<gene>
    <name evidence="3" type="ORF">GCM10009838_03780</name>
</gene>
<evidence type="ECO:0000256" key="1">
    <source>
        <dbReference type="SAM" id="SignalP"/>
    </source>
</evidence>
<dbReference type="Pfam" id="PF13472">
    <property type="entry name" value="Lipase_GDSL_2"/>
    <property type="match status" value="1"/>
</dbReference>
<dbReference type="EMBL" id="BAAAQM010000001">
    <property type="protein sequence ID" value="GAA1951898.1"/>
    <property type="molecule type" value="Genomic_DNA"/>
</dbReference>
<feature type="signal peptide" evidence="1">
    <location>
        <begin position="1"/>
        <end position="31"/>
    </location>
</feature>
<name>A0ABN2QGF3_9ACTN</name>
<protein>
    <recommendedName>
        <fullName evidence="2">SGNH hydrolase-type esterase domain-containing protein</fullName>
    </recommendedName>
</protein>
<accession>A0ABN2QGF3</accession>
<proteinExistence type="predicted"/>
<sequence length="294" mass="30758">MHVPTLSLRKAAAVAAAALCGLAVTAGPASATDGWKHKPFDYYLALGDSLGAGWQPNATTGQGYISGRGYADDIAASLKAGGTKYVNLACPGETTGSMIHGGCPYPEPYKNQLDAAADFLKAHRGDRVLVTIDIGANDVDGCAGPSGLDIQCGLNGIKQTAQDLPVIVDKLRAAAGHKTEFVGSTYYNPFLASWLTGSSGQSTAELSAVFLNLFNAVFTVEYPLHGVRVADVSGAFSSNDFVHQVQLQPGVTVPLNVARICQWTWMCAPKPVGPNIHANDAGYQVMAKAFKDAI</sequence>
<dbReference type="InterPro" id="IPR036514">
    <property type="entry name" value="SGNH_hydro_sf"/>
</dbReference>
<reference evidence="3 4" key="1">
    <citation type="journal article" date="2019" name="Int. J. Syst. Evol. Microbiol.">
        <title>The Global Catalogue of Microorganisms (GCM) 10K type strain sequencing project: providing services to taxonomists for standard genome sequencing and annotation.</title>
        <authorList>
            <consortium name="The Broad Institute Genomics Platform"/>
            <consortium name="The Broad Institute Genome Sequencing Center for Infectious Disease"/>
            <person name="Wu L."/>
            <person name="Ma J."/>
        </authorList>
    </citation>
    <scope>NUCLEOTIDE SEQUENCE [LARGE SCALE GENOMIC DNA]</scope>
    <source>
        <strain evidence="3 4">JCM 16013</strain>
    </source>
</reference>
<keyword evidence="4" id="KW-1185">Reference proteome</keyword>
<dbReference type="SUPFAM" id="SSF52266">
    <property type="entry name" value="SGNH hydrolase"/>
    <property type="match status" value="1"/>
</dbReference>
<feature type="domain" description="SGNH hydrolase-type esterase" evidence="2">
    <location>
        <begin position="45"/>
        <end position="285"/>
    </location>
</feature>
<comment type="caution">
    <text evidence="3">The sequence shown here is derived from an EMBL/GenBank/DDBJ whole genome shotgun (WGS) entry which is preliminary data.</text>
</comment>
<dbReference type="InterPro" id="IPR013830">
    <property type="entry name" value="SGNH_hydro"/>
</dbReference>
<keyword evidence="1" id="KW-0732">Signal</keyword>
<feature type="chain" id="PRO_5045514790" description="SGNH hydrolase-type esterase domain-containing protein" evidence="1">
    <location>
        <begin position="32"/>
        <end position="294"/>
    </location>
</feature>
<organism evidence="3 4">
    <name type="scientific">Catenulispora subtropica</name>
    <dbReference type="NCBI Taxonomy" id="450798"/>
    <lineage>
        <taxon>Bacteria</taxon>
        <taxon>Bacillati</taxon>
        <taxon>Actinomycetota</taxon>
        <taxon>Actinomycetes</taxon>
        <taxon>Catenulisporales</taxon>
        <taxon>Catenulisporaceae</taxon>
        <taxon>Catenulispora</taxon>
    </lineage>
</organism>